<dbReference type="CDD" id="cd13399">
    <property type="entry name" value="Slt35-like"/>
    <property type="match status" value="1"/>
</dbReference>
<dbReference type="InterPro" id="IPR036366">
    <property type="entry name" value="PGBDSf"/>
</dbReference>
<evidence type="ECO:0000313" key="5">
    <source>
        <dbReference type="Proteomes" id="UP000273143"/>
    </source>
</evidence>
<evidence type="ECO:0000259" key="2">
    <source>
        <dbReference type="Pfam" id="PF01471"/>
    </source>
</evidence>
<keyword evidence="1" id="KW-0732">Signal</keyword>
<dbReference type="Proteomes" id="UP000273143">
    <property type="component" value="Chromosome"/>
</dbReference>
<feature type="domain" description="Peptidoglycan binding-like" evidence="2">
    <location>
        <begin position="378"/>
        <end position="433"/>
    </location>
</feature>
<dbReference type="AlphaFoldDB" id="A0A3S9XD54"/>
<protein>
    <submittedName>
        <fullName evidence="4">Lytic murein transglycosylase</fullName>
    </submittedName>
</protein>
<feature type="signal peptide" evidence="1">
    <location>
        <begin position="1"/>
        <end position="27"/>
    </location>
</feature>
<dbReference type="InterPro" id="IPR011970">
    <property type="entry name" value="MltB_2"/>
</dbReference>
<feature type="chain" id="PRO_5019430655" evidence="1">
    <location>
        <begin position="28"/>
        <end position="436"/>
    </location>
</feature>
<evidence type="ECO:0000259" key="3">
    <source>
        <dbReference type="Pfam" id="PF13406"/>
    </source>
</evidence>
<dbReference type="Gene3D" id="1.10.530.10">
    <property type="match status" value="1"/>
</dbReference>
<dbReference type="GO" id="GO:0009253">
    <property type="term" value="P:peptidoglycan catabolic process"/>
    <property type="evidence" value="ECO:0007669"/>
    <property type="project" value="TreeGrafter"/>
</dbReference>
<dbReference type="InterPro" id="IPR031304">
    <property type="entry name" value="SLT_2"/>
</dbReference>
<dbReference type="EMBL" id="CP029822">
    <property type="protein sequence ID" value="AZS50347.1"/>
    <property type="molecule type" value="Genomic_DNA"/>
</dbReference>
<dbReference type="NCBIfam" id="TIGR02283">
    <property type="entry name" value="MltB_2"/>
    <property type="match status" value="1"/>
</dbReference>
<evidence type="ECO:0000256" key="1">
    <source>
        <dbReference type="SAM" id="SignalP"/>
    </source>
</evidence>
<dbReference type="Gene3D" id="1.10.101.10">
    <property type="entry name" value="PGBD-like superfamily/PGBD"/>
    <property type="match status" value="1"/>
</dbReference>
<dbReference type="Gene3D" id="1.10.8.350">
    <property type="entry name" value="Bacterial muramidase"/>
    <property type="match status" value="1"/>
</dbReference>
<dbReference type="InterPro" id="IPR002477">
    <property type="entry name" value="Peptidoglycan-bd-like"/>
</dbReference>
<dbReference type="PANTHER" id="PTHR30163:SF8">
    <property type="entry name" value="LYTIC MUREIN TRANSGLYCOSYLASE"/>
    <property type="match status" value="1"/>
</dbReference>
<gene>
    <name evidence="4" type="ORF">DM558_05965</name>
</gene>
<feature type="domain" description="Transglycosylase SLT" evidence="3">
    <location>
        <begin position="62"/>
        <end position="356"/>
    </location>
</feature>
<keyword evidence="5" id="KW-1185">Reference proteome</keyword>
<name>A0A3S9XD54_9GAMM</name>
<reference evidence="5" key="1">
    <citation type="submission" date="2018-06" db="EMBL/GenBank/DDBJ databases">
        <title>Complete genome of Pseudomonas insecticola strain QZS01.</title>
        <authorList>
            <person name="Wang J."/>
            <person name="Su Q."/>
        </authorList>
    </citation>
    <scope>NUCLEOTIDE SEQUENCE [LARGE SCALE GENOMIC DNA]</scope>
    <source>
        <strain evidence="5">QZS01</strain>
    </source>
</reference>
<dbReference type="PROSITE" id="PS51257">
    <property type="entry name" value="PROKAR_LIPOPROTEIN"/>
    <property type="match status" value="1"/>
</dbReference>
<dbReference type="InterPro" id="IPR036365">
    <property type="entry name" value="PGBD-like_sf"/>
</dbReference>
<dbReference type="FunFam" id="1.10.8.350:FF:000001">
    <property type="entry name" value="Lytic murein transglycosylase B"/>
    <property type="match status" value="1"/>
</dbReference>
<dbReference type="InterPro" id="IPR023346">
    <property type="entry name" value="Lysozyme-like_dom_sf"/>
</dbReference>
<accession>A0A3S9XD54</accession>
<evidence type="ECO:0000313" key="4">
    <source>
        <dbReference type="EMBL" id="AZS50347.1"/>
    </source>
</evidence>
<organism evidence="4 5">
    <name type="scientific">Entomomonas moraniae</name>
    <dbReference type="NCBI Taxonomy" id="2213226"/>
    <lineage>
        <taxon>Bacteria</taxon>
        <taxon>Pseudomonadati</taxon>
        <taxon>Pseudomonadota</taxon>
        <taxon>Gammaproteobacteria</taxon>
        <taxon>Pseudomonadales</taxon>
        <taxon>Pseudomonadaceae</taxon>
        <taxon>Entomomonas</taxon>
    </lineage>
</organism>
<dbReference type="Pfam" id="PF13406">
    <property type="entry name" value="SLT_2"/>
    <property type="match status" value="1"/>
</dbReference>
<dbReference type="SUPFAM" id="SSF53955">
    <property type="entry name" value="Lysozyme-like"/>
    <property type="match status" value="1"/>
</dbReference>
<dbReference type="SUPFAM" id="SSF47090">
    <property type="entry name" value="PGBD-like"/>
    <property type="match status" value="1"/>
</dbReference>
<dbReference type="GO" id="GO:0008933">
    <property type="term" value="F:peptidoglycan lytic transglycosylase activity"/>
    <property type="evidence" value="ECO:0007669"/>
    <property type="project" value="TreeGrafter"/>
</dbReference>
<sequence>MRPLMLYRATCAGLTLSLFLTACSQSATNTYTQPVNVTEKSSQPMVKTTSEEELIVDNPSQSFNEWLTEFKAYAITKGITPHVFDQSFQGITPDPDVVKADRSQPEFTRPVWEYLDTAVSKTRISNGNKKIQENKKLLDDIEQNYHIDQEVFIAIWGMESGYGGFTGNKNVIRSLATLAYEGRRSKFAKEQLIAALKILQNKDVEVKDMKGSWAGAMGQTQFIPTTYLALAVDFDGDGHRNIWTSIPDALASTANYLQTSGWQYKETWGHEVKLPKNFDYSQTDISTKKSVSEWINHSVTLINGQPIPNTEQNLQAAIILPAGANGPAFIVYRNFFAIMKYNNSTSYALAVSLLADNFKGKPGQIIHSWPTSDKPLSRTERKELQTLLDQQGFSAGHADGIIGANTRQAIRGFQKTIGVAADGYPSHNLLNQLRTK</sequence>
<dbReference type="Pfam" id="PF01471">
    <property type="entry name" value="PG_binding_1"/>
    <property type="match status" value="1"/>
</dbReference>
<dbReference type="KEGG" id="emo:DM558_05965"/>
<dbReference type="PANTHER" id="PTHR30163">
    <property type="entry name" value="MEMBRANE-BOUND LYTIC MUREIN TRANSGLYCOSYLASE B"/>
    <property type="match status" value="1"/>
</dbReference>
<dbReference type="InterPro" id="IPR043426">
    <property type="entry name" value="MltB-like"/>
</dbReference>
<proteinExistence type="predicted"/>